<sequence>MLLISPEEQEDESENDGSIASCEGSEGDNTKDIDKVEEDELEEDKLENTKMYREWADAIINQRQEDIMKLRDLYIFADFTDVPDLREAIVQKLERRSWTATLGFEVPLLLEIRHDRLHSDSPFVKALLAYMTWRYG</sequence>
<evidence type="ECO:0000313" key="2">
    <source>
        <dbReference type="EMBL" id="KAF2811681.1"/>
    </source>
</evidence>
<proteinExistence type="predicted"/>
<dbReference type="RefSeq" id="XP_033578645.1">
    <property type="nucleotide sequence ID" value="XM_033721966.1"/>
</dbReference>
<dbReference type="GeneID" id="54462859"/>
<dbReference type="EMBL" id="MU003698">
    <property type="protein sequence ID" value="KAF2811681.1"/>
    <property type="molecule type" value="Genomic_DNA"/>
</dbReference>
<dbReference type="OrthoDB" id="194443at2759"/>
<dbReference type="AlphaFoldDB" id="A0A6A6YSC6"/>
<evidence type="ECO:0000313" key="4">
    <source>
        <dbReference type="RefSeq" id="XP_033578645.1"/>
    </source>
</evidence>
<evidence type="ECO:0000256" key="1">
    <source>
        <dbReference type="SAM" id="MobiDB-lite"/>
    </source>
</evidence>
<name>A0A6A6YSC6_9PEZI</name>
<feature type="compositionally biased region" description="Acidic residues" evidence="1">
    <location>
        <begin position="35"/>
        <end position="44"/>
    </location>
</feature>
<protein>
    <submittedName>
        <fullName evidence="2 4">Uncharacterized protein</fullName>
    </submittedName>
</protein>
<feature type="region of interest" description="Disordered" evidence="1">
    <location>
        <begin position="1"/>
        <end position="44"/>
    </location>
</feature>
<organism evidence="2">
    <name type="scientific">Mytilinidion resinicola</name>
    <dbReference type="NCBI Taxonomy" id="574789"/>
    <lineage>
        <taxon>Eukaryota</taxon>
        <taxon>Fungi</taxon>
        <taxon>Dikarya</taxon>
        <taxon>Ascomycota</taxon>
        <taxon>Pezizomycotina</taxon>
        <taxon>Dothideomycetes</taxon>
        <taxon>Pleosporomycetidae</taxon>
        <taxon>Mytilinidiales</taxon>
        <taxon>Mytilinidiaceae</taxon>
        <taxon>Mytilinidion</taxon>
    </lineage>
</organism>
<accession>A0A6A6YSC6</accession>
<reference evidence="4" key="2">
    <citation type="submission" date="2020-04" db="EMBL/GenBank/DDBJ databases">
        <authorList>
            <consortium name="NCBI Genome Project"/>
        </authorList>
    </citation>
    <scope>NUCLEOTIDE SEQUENCE</scope>
    <source>
        <strain evidence="4">CBS 304.34</strain>
    </source>
</reference>
<keyword evidence="3" id="KW-1185">Reference proteome</keyword>
<reference evidence="2 4" key="1">
    <citation type="journal article" date="2020" name="Stud. Mycol.">
        <title>101 Dothideomycetes genomes: a test case for predicting lifestyles and emergence of pathogens.</title>
        <authorList>
            <person name="Haridas S."/>
            <person name="Albert R."/>
            <person name="Binder M."/>
            <person name="Bloem J."/>
            <person name="Labutti K."/>
            <person name="Salamov A."/>
            <person name="Andreopoulos B."/>
            <person name="Baker S."/>
            <person name="Barry K."/>
            <person name="Bills G."/>
            <person name="Bluhm B."/>
            <person name="Cannon C."/>
            <person name="Castanera R."/>
            <person name="Culley D."/>
            <person name="Daum C."/>
            <person name="Ezra D."/>
            <person name="Gonzalez J."/>
            <person name="Henrissat B."/>
            <person name="Kuo A."/>
            <person name="Liang C."/>
            <person name="Lipzen A."/>
            <person name="Lutzoni F."/>
            <person name="Magnuson J."/>
            <person name="Mondo S."/>
            <person name="Nolan M."/>
            <person name="Ohm R."/>
            <person name="Pangilinan J."/>
            <person name="Park H.-J."/>
            <person name="Ramirez L."/>
            <person name="Alfaro M."/>
            <person name="Sun H."/>
            <person name="Tritt A."/>
            <person name="Yoshinaga Y."/>
            <person name="Zwiers L.-H."/>
            <person name="Turgeon B."/>
            <person name="Goodwin S."/>
            <person name="Spatafora J."/>
            <person name="Crous P."/>
            <person name="Grigoriev I."/>
        </authorList>
    </citation>
    <scope>NUCLEOTIDE SEQUENCE</scope>
    <source>
        <strain evidence="2 4">CBS 304.34</strain>
    </source>
</reference>
<gene>
    <name evidence="2 4" type="ORF">BDZ99DRAFT_475206</name>
</gene>
<dbReference type="Proteomes" id="UP000504636">
    <property type="component" value="Unplaced"/>
</dbReference>
<evidence type="ECO:0000313" key="3">
    <source>
        <dbReference type="Proteomes" id="UP000504636"/>
    </source>
</evidence>
<reference evidence="4" key="3">
    <citation type="submission" date="2025-04" db="UniProtKB">
        <authorList>
            <consortium name="RefSeq"/>
        </authorList>
    </citation>
    <scope>IDENTIFICATION</scope>
    <source>
        <strain evidence="4">CBS 304.34</strain>
    </source>
</reference>